<dbReference type="Gene3D" id="2.170.120.20">
    <property type="entry name" value="Ribosomal protein L25, beta domain"/>
    <property type="match status" value="1"/>
</dbReference>
<feature type="domain" description="Large ribosomal subunit protein bL25 L25" evidence="6">
    <location>
        <begin position="6"/>
        <end position="90"/>
    </location>
</feature>
<dbReference type="Proteomes" id="UP001193389">
    <property type="component" value="Chromosome"/>
</dbReference>
<evidence type="ECO:0000259" key="6">
    <source>
        <dbReference type="Pfam" id="PF01386"/>
    </source>
</evidence>
<dbReference type="InterPro" id="IPR037121">
    <property type="entry name" value="Ribosomal_bL25_C"/>
</dbReference>
<protein>
    <recommendedName>
        <fullName evidence="5">Large ribosomal subunit protein bL25</fullName>
    </recommendedName>
    <alternativeName>
        <fullName evidence="5">General stress protein CTC</fullName>
    </alternativeName>
</protein>
<evidence type="ECO:0000256" key="1">
    <source>
        <dbReference type="ARBA" id="ARBA00022730"/>
    </source>
</evidence>
<keyword evidence="9" id="KW-1185">Reference proteome</keyword>
<evidence type="ECO:0000259" key="7">
    <source>
        <dbReference type="Pfam" id="PF14693"/>
    </source>
</evidence>
<proteinExistence type="inferred from homology"/>
<keyword evidence="3 5" id="KW-0689">Ribosomal protein</keyword>
<dbReference type="SUPFAM" id="SSF50715">
    <property type="entry name" value="Ribosomal protein L25-like"/>
    <property type="match status" value="1"/>
</dbReference>
<dbReference type="GO" id="GO:0022625">
    <property type="term" value="C:cytosolic large ribosomal subunit"/>
    <property type="evidence" value="ECO:0007669"/>
    <property type="project" value="TreeGrafter"/>
</dbReference>
<dbReference type="PANTHER" id="PTHR33284:SF1">
    <property type="entry name" value="RIBOSOMAL PROTEIN L25_GLN-TRNA SYNTHETASE, ANTI-CODON-BINDING DOMAIN-CONTAINING PROTEIN"/>
    <property type="match status" value="1"/>
</dbReference>
<dbReference type="InterPro" id="IPR001021">
    <property type="entry name" value="Ribosomal_bL25_long"/>
</dbReference>
<evidence type="ECO:0000313" key="9">
    <source>
        <dbReference type="Proteomes" id="UP001193389"/>
    </source>
</evidence>
<comment type="subunit">
    <text evidence="5">Part of the 50S ribosomal subunit; part of the 5S rRNA/L5/L18/L25 subcomplex. Contacts the 5S rRNA. Binds to the 5S rRNA independently of L5 and L18.</text>
</comment>
<sequence length="190" mass="21146">MKSISIKATKRPVVGKKEAKRLRLEGLVPGVLYGGEEPIHFQAPEKEFKSLIYTPNVYLVNLDIDGTVYQSIIQDAQFHPVEEQLMHVDFLQTSDDKMVKVEIPVKTEGFAKGIRKGGKLKLNLRTLKVKALVKHLPDTININVDDLDLGQSYKVGSLQRENLEFLNAKAVPVVTIMITRAARAAKVGKG</sequence>
<dbReference type="InterPro" id="IPR020930">
    <property type="entry name" value="Ribosomal_uL5_bac-type"/>
</dbReference>
<dbReference type="PANTHER" id="PTHR33284">
    <property type="entry name" value="RIBOSOMAL PROTEIN L25/GLN-TRNA SYNTHETASE, ANTI-CODON-BINDING DOMAIN-CONTAINING PROTEIN"/>
    <property type="match status" value="1"/>
</dbReference>
<evidence type="ECO:0000313" key="8">
    <source>
        <dbReference type="EMBL" id="BBE16779.1"/>
    </source>
</evidence>
<evidence type="ECO:0000256" key="3">
    <source>
        <dbReference type="ARBA" id="ARBA00022980"/>
    </source>
</evidence>
<keyword evidence="4 5" id="KW-0687">Ribonucleoprotein</keyword>
<dbReference type="InterPro" id="IPR020056">
    <property type="entry name" value="Rbsml_bL25/Gln-tRNA_synth_N"/>
</dbReference>
<dbReference type="EMBL" id="AP018694">
    <property type="protein sequence ID" value="BBE16779.1"/>
    <property type="molecule type" value="Genomic_DNA"/>
</dbReference>
<dbReference type="Pfam" id="PF14693">
    <property type="entry name" value="Ribosomal_TL5_C"/>
    <property type="match status" value="1"/>
</dbReference>
<evidence type="ECO:0000256" key="2">
    <source>
        <dbReference type="ARBA" id="ARBA00022884"/>
    </source>
</evidence>
<gene>
    <name evidence="5" type="primary">rplY</name>
    <name evidence="5" type="synonym">ctc</name>
    <name evidence="8" type="ORF">AQPE_0926</name>
</gene>
<dbReference type="GO" id="GO:0003735">
    <property type="term" value="F:structural constituent of ribosome"/>
    <property type="evidence" value="ECO:0007669"/>
    <property type="project" value="InterPro"/>
</dbReference>
<dbReference type="KEGG" id="anf:AQPE_0926"/>
<dbReference type="InterPro" id="IPR011035">
    <property type="entry name" value="Ribosomal_bL25/Gln-tRNA_synth"/>
</dbReference>
<accession>A0A5K7S5I2</accession>
<organism evidence="8 9">
    <name type="scientific">Aquipluma nitroreducens</name>
    <dbReference type="NCBI Taxonomy" id="2010828"/>
    <lineage>
        <taxon>Bacteria</taxon>
        <taxon>Pseudomonadati</taxon>
        <taxon>Bacteroidota</taxon>
        <taxon>Bacteroidia</taxon>
        <taxon>Marinilabiliales</taxon>
        <taxon>Prolixibacteraceae</taxon>
        <taxon>Aquipluma</taxon>
    </lineage>
</organism>
<dbReference type="NCBIfam" id="NF004132">
    <property type="entry name" value="PRK05618.2-2"/>
    <property type="match status" value="1"/>
</dbReference>
<dbReference type="InterPro" id="IPR020057">
    <property type="entry name" value="Ribosomal_bL25_b-dom"/>
</dbReference>
<dbReference type="AlphaFoldDB" id="A0A5K7S5I2"/>
<dbReference type="InterPro" id="IPR029751">
    <property type="entry name" value="Ribosomal_L25_dom"/>
</dbReference>
<keyword evidence="2 5" id="KW-0694">RNA-binding</keyword>
<dbReference type="NCBIfam" id="TIGR00731">
    <property type="entry name" value="bL25_bact_ctc"/>
    <property type="match status" value="1"/>
</dbReference>
<evidence type="ECO:0000256" key="5">
    <source>
        <dbReference type="HAMAP-Rule" id="MF_01334"/>
    </source>
</evidence>
<dbReference type="GO" id="GO:0006412">
    <property type="term" value="P:translation"/>
    <property type="evidence" value="ECO:0007669"/>
    <property type="project" value="UniProtKB-UniRule"/>
</dbReference>
<dbReference type="RefSeq" id="WP_318349821.1">
    <property type="nucleotide sequence ID" value="NZ_AP018694.1"/>
</dbReference>
<reference evidence="8" key="1">
    <citation type="journal article" date="2020" name="Int. J. Syst. Evol. Microbiol.">
        <title>Aquipluma nitroreducens gen. nov. sp. nov., a novel facultatively anaerobic bacterium isolated from a freshwater lake.</title>
        <authorList>
            <person name="Watanabe M."/>
            <person name="Kojima H."/>
            <person name="Fukui M."/>
        </authorList>
    </citation>
    <scope>NUCLEOTIDE SEQUENCE</scope>
    <source>
        <strain evidence="8">MeG22</strain>
    </source>
</reference>
<name>A0A5K7S5I2_9BACT</name>
<keyword evidence="1 5" id="KW-0699">rRNA-binding</keyword>
<evidence type="ECO:0000256" key="4">
    <source>
        <dbReference type="ARBA" id="ARBA00023274"/>
    </source>
</evidence>
<comment type="function">
    <text evidence="5">This is one of the proteins that binds to the 5S RNA in the ribosome where it forms part of the central protuberance.</text>
</comment>
<feature type="domain" description="Large ribosomal subunit protein bL25 beta" evidence="7">
    <location>
        <begin position="99"/>
        <end position="178"/>
    </location>
</feature>
<comment type="similarity">
    <text evidence="5">Belongs to the bacterial ribosomal protein bL25 family. CTC subfamily.</text>
</comment>
<dbReference type="GO" id="GO:0008097">
    <property type="term" value="F:5S rRNA binding"/>
    <property type="evidence" value="ECO:0007669"/>
    <property type="project" value="InterPro"/>
</dbReference>
<dbReference type="Pfam" id="PF01386">
    <property type="entry name" value="Ribosomal_L25p"/>
    <property type="match status" value="1"/>
</dbReference>
<dbReference type="CDD" id="cd00495">
    <property type="entry name" value="Ribosomal_L25_TL5_CTC"/>
    <property type="match status" value="1"/>
</dbReference>
<dbReference type="Gene3D" id="2.40.240.10">
    <property type="entry name" value="Ribosomal Protein L25, Chain P"/>
    <property type="match status" value="1"/>
</dbReference>
<dbReference type="HAMAP" id="MF_01334">
    <property type="entry name" value="Ribosomal_bL25_CTC"/>
    <property type="match status" value="1"/>
</dbReference>